<dbReference type="RefSeq" id="WP_284135928.1">
    <property type="nucleotide sequence ID" value="NZ_JASJUT010000001.1"/>
</dbReference>
<evidence type="ECO:0008006" key="3">
    <source>
        <dbReference type="Google" id="ProtNLM"/>
    </source>
</evidence>
<dbReference type="EMBL" id="JASJUT010000001">
    <property type="protein sequence ID" value="MDK2593455.1"/>
    <property type="molecule type" value="Genomic_DNA"/>
</dbReference>
<protein>
    <recommendedName>
        <fullName evidence="3">Lipoprotein</fullName>
    </recommendedName>
</protein>
<organism evidence="1 2">
    <name type="scientific">Pseudoalteromonas obscura</name>
    <dbReference type="NCBI Taxonomy" id="3048491"/>
    <lineage>
        <taxon>Bacteria</taxon>
        <taxon>Pseudomonadati</taxon>
        <taxon>Pseudomonadota</taxon>
        <taxon>Gammaproteobacteria</taxon>
        <taxon>Alteromonadales</taxon>
        <taxon>Pseudoalteromonadaceae</taxon>
        <taxon>Pseudoalteromonas</taxon>
    </lineage>
</organism>
<gene>
    <name evidence="1" type="ORF">QNM18_00045</name>
</gene>
<accession>A0ABT7EDU5</accession>
<dbReference type="Proteomes" id="UP001231915">
    <property type="component" value="Unassembled WGS sequence"/>
</dbReference>
<evidence type="ECO:0000313" key="2">
    <source>
        <dbReference type="Proteomes" id="UP001231915"/>
    </source>
</evidence>
<comment type="caution">
    <text evidence="1">The sequence shown here is derived from an EMBL/GenBank/DDBJ whole genome shotgun (WGS) entry which is preliminary data.</text>
</comment>
<keyword evidence="2" id="KW-1185">Reference proteome</keyword>
<evidence type="ECO:0000313" key="1">
    <source>
        <dbReference type="EMBL" id="MDK2593455.1"/>
    </source>
</evidence>
<proteinExistence type="predicted"/>
<reference evidence="1 2" key="1">
    <citation type="submission" date="2023-05" db="EMBL/GenBank/DDBJ databases">
        <title>Pseudoalteromonas ardens sp. nov., Pseudoalteromonas obscura sp. nov., and Pseudoalteromonas umbrosa sp. nov., isolated from the coral Montipora capitata.</title>
        <authorList>
            <person name="Thomas E.M."/>
            <person name="Smith E.M."/>
            <person name="Papke E."/>
            <person name="Shlafstein M.D."/>
            <person name="Oline D.K."/>
            <person name="Videau P."/>
            <person name="Saw J.H."/>
            <person name="Strangman W.K."/>
            <person name="Ushijima B."/>
        </authorList>
    </citation>
    <scope>NUCLEOTIDE SEQUENCE [LARGE SCALE GENOMIC DNA]</scope>
    <source>
        <strain evidence="1 2">P94</strain>
    </source>
</reference>
<sequence length="120" mass="13712">MKNILFVFVICLASCSQKEKIVLSDGYKTVRMYGDARSIVRPNNSILVMPNVVNAIEKEGYIIGYREVAVPKAELPFGIEDQSYGYFIYFKSGNRLNVGLSKAELMSYFEKYKLDIDLDF</sequence>
<name>A0ABT7EDU5_9GAMM</name>